<sequence length="141" mass="15487">MRGGQGERKGEEEAGILREERGKGRGRGGKGERGSPTMSDNGATAFPTQLVLTCGFCSGTNDVKWFCKSCAASMCNTCKTSHPTIPAFKNHVIVLRTNDVIRLYRSSKIAAQCPIHPEKEISTYCKDCEEPCCVKCLYIYI</sequence>
<feature type="compositionally biased region" description="Basic and acidic residues" evidence="2">
    <location>
        <begin position="1"/>
        <end position="33"/>
    </location>
</feature>
<gene>
    <name evidence="4" type="ORF">FSP39_006391</name>
</gene>
<dbReference type="Pfam" id="PF00643">
    <property type="entry name" value="zf-B_box"/>
    <property type="match status" value="1"/>
</dbReference>
<dbReference type="SUPFAM" id="SSF57845">
    <property type="entry name" value="B-box zinc-binding domain"/>
    <property type="match status" value="1"/>
</dbReference>
<dbReference type="Gene3D" id="3.30.160.60">
    <property type="entry name" value="Classic Zinc Finger"/>
    <property type="match status" value="1"/>
</dbReference>
<evidence type="ECO:0000256" key="1">
    <source>
        <dbReference type="PROSITE-ProRule" id="PRU00024"/>
    </source>
</evidence>
<keyword evidence="5" id="KW-1185">Reference proteome</keyword>
<dbReference type="AlphaFoldDB" id="A0AA88XVM3"/>
<dbReference type="InterPro" id="IPR047153">
    <property type="entry name" value="TRIM45/56/19-like"/>
</dbReference>
<evidence type="ECO:0000313" key="5">
    <source>
        <dbReference type="Proteomes" id="UP001186944"/>
    </source>
</evidence>
<dbReference type="InterPro" id="IPR000315">
    <property type="entry name" value="Znf_B-box"/>
</dbReference>
<dbReference type="Proteomes" id="UP001186944">
    <property type="component" value="Unassembled WGS sequence"/>
</dbReference>
<dbReference type="GO" id="GO:0008270">
    <property type="term" value="F:zinc ion binding"/>
    <property type="evidence" value="ECO:0007669"/>
    <property type="project" value="UniProtKB-KW"/>
</dbReference>
<dbReference type="PANTHER" id="PTHR25462">
    <property type="entry name" value="BONUS, ISOFORM C-RELATED"/>
    <property type="match status" value="1"/>
</dbReference>
<dbReference type="EMBL" id="VSWD01000009">
    <property type="protein sequence ID" value="KAK3092713.1"/>
    <property type="molecule type" value="Genomic_DNA"/>
</dbReference>
<keyword evidence="1" id="KW-0862">Zinc</keyword>
<dbReference type="CDD" id="cd19756">
    <property type="entry name" value="Bbox2"/>
    <property type="match status" value="1"/>
</dbReference>
<reference evidence="4" key="1">
    <citation type="submission" date="2019-08" db="EMBL/GenBank/DDBJ databases">
        <title>The improved chromosome-level genome for the pearl oyster Pinctada fucata martensii using PacBio sequencing and Hi-C.</title>
        <authorList>
            <person name="Zheng Z."/>
        </authorList>
    </citation>
    <scope>NUCLEOTIDE SEQUENCE</scope>
    <source>
        <strain evidence="4">ZZ-2019</strain>
        <tissue evidence="4">Adductor muscle</tissue>
    </source>
</reference>
<accession>A0AA88XVM3</accession>
<protein>
    <recommendedName>
        <fullName evidence="3">B box-type domain-containing protein</fullName>
    </recommendedName>
</protein>
<keyword evidence="1" id="KW-0479">Metal-binding</keyword>
<evidence type="ECO:0000256" key="2">
    <source>
        <dbReference type="SAM" id="MobiDB-lite"/>
    </source>
</evidence>
<keyword evidence="1" id="KW-0863">Zinc-finger</keyword>
<organism evidence="4 5">
    <name type="scientific">Pinctada imbricata</name>
    <name type="common">Atlantic pearl-oyster</name>
    <name type="synonym">Pinctada martensii</name>
    <dbReference type="NCBI Taxonomy" id="66713"/>
    <lineage>
        <taxon>Eukaryota</taxon>
        <taxon>Metazoa</taxon>
        <taxon>Spiralia</taxon>
        <taxon>Lophotrochozoa</taxon>
        <taxon>Mollusca</taxon>
        <taxon>Bivalvia</taxon>
        <taxon>Autobranchia</taxon>
        <taxon>Pteriomorphia</taxon>
        <taxon>Pterioida</taxon>
        <taxon>Pterioidea</taxon>
        <taxon>Pteriidae</taxon>
        <taxon>Pinctada</taxon>
    </lineage>
</organism>
<dbReference type="PROSITE" id="PS50119">
    <property type="entry name" value="ZF_BBOX"/>
    <property type="match status" value="1"/>
</dbReference>
<feature type="region of interest" description="Disordered" evidence="2">
    <location>
        <begin position="1"/>
        <end position="43"/>
    </location>
</feature>
<dbReference type="PANTHER" id="PTHR25462:SF296">
    <property type="entry name" value="MEIOTIC P26, ISOFORM F"/>
    <property type="match status" value="1"/>
</dbReference>
<evidence type="ECO:0000259" key="3">
    <source>
        <dbReference type="PROSITE" id="PS50119"/>
    </source>
</evidence>
<feature type="domain" description="B box-type" evidence="3">
    <location>
        <begin position="49"/>
        <end position="96"/>
    </location>
</feature>
<evidence type="ECO:0000313" key="4">
    <source>
        <dbReference type="EMBL" id="KAK3092713.1"/>
    </source>
</evidence>
<comment type="caution">
    <text evidence="4">The sequence shown here is derived from an EMBL/GenBank/DDBJ whole genome shotgun (WGS) entry which is preliminary data.</text>
</comment>
<proteinExistence type="predicted"/>
<name>A0AA88XVM3_PINIB</name>